<accession>A0AA46BQ59</accession>
<evidence type="ECO:0000313" key="2">
    <source>
        <dbReference type="EMBL" id="STD15068.1"/>
    </source>
</evidence>
<dbReference type="InterPro" id="IPR023753">
    <property type="entry name" value="FAD/NAD-binding_dom"/>
</dbReference>
<dbReference type="Proteomes" id="UP000254118">
    <property type="component" value="Unassembled WGS sequence"/>
</dbReference>
<sequence>MIRDSNVVIIGGGIAGVTLAEELRRHKYSGPIVIIETGKLLYDRPPLSKEYLLGHVPETQLAL</sequence>
<feature type="domain" description="FAD/NAD(P)-binding" evidence="1">
    <location>
        <begin position="6"/>
        <end position="52"/>
    </location>
</feature>
<dbReference type="Gene3D" id="3.50.50.60">
    <property type="entry name" value="FAD/NAD(P)-binding domain"/>
    <property type="match status" value="1"/>
</dbReference>
<keyword evidence="2" id="KW-0560">Oxidoreductase</keyword>
<protein>
    <submittedName>
        <fullName evidence="2">Benzene 1,2-dioxygenase system ferredoxin--NAD(+) reductase subunit</fullName>
        <ecNumber evidence="2">1.18.1.3</ecNumber>
    </submittedName>
</protein>
<dbReference type="GO" id="GO:0008860">
    <property type="term" value="F:ferredoxin-NAD+ reductase activity"/>
    <property type="evidence" value="ECO:0007669"/>
    <property type="project" value="UniProtKB-EC"/>
</dbReference>
<dbReference type="EMBL" id="UFYA01000001">
    <property type="protein sequence ID" value="STD15068.1"/>
    <property type="molecule type" value="Genomic_DNA"/>
</dbReference>
<dbReference type="Pfam" id="PF07992">
    <property type="entry name" value="Pyr_redox_2"/>
    <property type="match status" value="1"/>
</dbReference>
<evidence type="ECO:0000259" key="1">
    <source>
        <dbReference type="Pfam" id="PF07992"/>
    </source>
</evidence>
<evidence type="ECO:0000313" key="3">
    <source>
        <dbReference type="Proteomes" id="UP000254118"/>
    </source>
</evidence>
<gene>
    <name evidence="2" type="primary">bedA</name>
    <name evidence="2" type="ORF">NCTC7915_02228</name>
</gene>
<dbReference type="SUPFAM" id="SSF51905">
    <property type="entry name" value="FAD/NAD(P)-binding domain"/>
    <property type="match status" value="1"/>
</dbReference>
<dbReference type="EC" id="1.18.1.3" evidence="2"/>
<dbReference type="AlphaFoldDB" id="A0AA46BQ59"/>
<proteinExistence type="predicted"/>
<reference evidence="2 3" key="1">
    <citation type="submission" date="2018-06" db="EMBL/GenBank/DDBJ databases">
        <authorList>
            <consortium name="Pathogen Informatics"/>
            <person name="Doyle S."/>
        </authorList>
    </citation>
    <scope>NUCLEOTIDE SEQUENCE [LARGE SCALE GENOMIC DNA]</scope>
    <source>
        <strain evidence="2 3">NCTC7915</strain>
    </source>
</reference>
<dbReference type="InterPro" id="IPR036188">
    <property type="entry name" value="FAD/NAD-bd_sf"/>
</dbReference>
<organism evidence="2 3">
    <name type="scientific">Dermatophilus congolensis</name>
    <dbReference type="NCBI Taxonomy" id="1863"/>
    <lineage>
        <taxon>Bacteria</taxon>
        <taxon>Bacillati</taxon>
        <taxon>Actinomycetota</taxon>
        <taxon>Actinomycetes</taxon>
        <taxon>Micrococcales</taxon>
        <taxon>Dermatophilaceae</taxon>
        <taxon>Dermatophilus</taxon>
    </lineage>
</organism>
<name>A0AA46BQ59_9MICO</name>
<comment type="caution">
    <text evidence="2">The sequence shown here is derived from an EMBL/GenBank/DDBJ whole genome shotgun (WGS) entry which is preliminary data.</text>
</comment>
<dbReference type="RefSeq" id="WP_115032025.1">
    <property type="nucleotide sequence ID" value="NZ_UFYA01000001.1"/>
</dbReference>